<name>A0ABM8X4U6_9BURK</name>
<dbReference type="SUPFAM" id="SSF55073">
    <property type="entry name" value="Nucleotide cyclase"/>
    <property type="match status" value="1"/>
</dbReference>
<dbReference type="InterPro" id="IPR043128">
    <property type="entry name" value="Rev_trsase/Diguanyl_cyclase"/>
</dbReference>
<dbReference type="RefSeq" id="WP_224042234.1">
    <property type="nucleotide sequence ID" value="NZ_CAJZAH010000002.1"/>
</dbReference>
<evidence type="ECO:0000313" key="6">
    <source>
        <dbReference type="Proteomes" id="UP000721236"/>
    </source>
</evidence>
<evidence type="ECO:0000313" key="5">
    <source>
        <dbReference type="EMBL" id="CAG9174973.1"/>
    </source>
</evidence>
<accession>A0ABM8X4U6</accession>
<dbReference type="CDD" id="cd01949">
    <property type="entry name" value="GGDEF"/>
    <property type="match status" value="1"/>
</dbReference>
<dbReference type="Proteomes" id="UP000721236">
    <property type="component" value="Unassembled WGS sequence"/>
</dbReference>
<keyword evidence="3" id="KW-1133">Transmembrane helix</keyword>
<organism evidence="5 6">
    <name type="scientific">Cupriavidus respiraculi</name>
    <dbReference type="NCBI Taxonomy" id="195930"/>
    <lineage>
        <taxon>Bacteria</taxon>
        <taxon>Pseudomonadati</taxon>
        <taxon>Pseudomonadota</taxon>
        <taxon>Betaproteobacteria</taxon>
        <taxon>Burkholderiales</taxon>
        <taxon>Burkholderiaceae</taxon>
        <taxon>Cupriavidus</taxon>
    </lineage>
</organism>
<dbReference type="InterPro" id="IPR050469">
    <property type="entry name" value="Diguanylate_Cyclase"/>
</dbReference>
<evidence type="ECO:0000256" key="3">
    <source>
        <dbReference type="SAM" id="Phobius"/>
    </source>
</evidence>
<dbReference type="PANTHER" id="PTHR45138:SF9">
    <property type="entry name" value="DIGUANYLATE CYCLASE DGCM-RELATED"/>
    <property type="match status" value="1"/>
</dbReference>
<dbReference type="EMBL" id="CAJZAH010000002">
    <property type="protein sequence ID" value="CAG9174973.1"/>
    <property type="molecule type" value="Genomic_DNA"/>
</dbReference>
<evidence type="ECO:0000256" key="1">
    <source>
        <dbReference type="ARBA" id="ARBA00012528"/>
    </source>
</evidence>
<evidence type="ECO:0000259" key="4">
    <source>
        <dbReference type="PROSITE" id="PS50887"/>
    </source>
</evidence>
<feature type="transmembrane region" description="Helical" evidence="3">
    <location>
        <begin position="36"/>
        <end position="55"/>
    </location>
</feature>
<comment type="caution">
    <text evidence="5">The sequence shown here is derived from an EMBL/GenBank/DDBJ whole genome shotgun (WGS) entry which is preliminary data.</text>
</comment>
<sequence length="416" mass="43220">MLSDTGIPNVALLVLFAGALGIATGLRFGLRNNGQAALWAGAHAMAALGGMALALDAGHQWPWLAVCAHTLCIGAQAGVHRGVGRSAAAGAAGIDPRQVRRIAGAVVLLLALGTALGMDLHAANIVGHAATAGLVCLVLDELLNDRRQPAGMGRPLAIAACVLQVGAQAMFVYAALGDWPTEPGLPMPSRDGSALLAQTPLLLMLMGIFAAIVGFTLMAIEVRVAQQLAQARLDPLTGLANRGTLEHAALALADEHVRHGRPLTCLVVDIDRFKLINDHAGHRAGDRIIRLVADALRGAGRASDVVGRYGGEEFCMVCPHTTEEEAFVLAERLRQRIRAIALPHELGGFASVSIGIAQASERTDARQCWEALFGRADRALYAAKRGGRDRTVVAGAMPARGGADHGAAPVPAPARG</sequence>
<evidence type="ECO:0000256" key="2">
    <source>
        <dbReference type="ARBA" id="ARBA00034247"/>
    </source>
</evidence>
<dbReference type="InterPro" id="IPR000160">
    <property type="entry name" value="GGDEF_dom"/>
</dbReference>
<feature type="transmembrane region" description="Helical" evidence="3">
    <location>
        <begin position="6"/>
        <end position="29"/>
    </location>
</feature>
<feature type="transmembrane region" description="Helical" evidence="3">
    <location>
        <begin position="155"/>
        <end position="176"/>
    </location>
</feature>
<gene>
    <name evidence="5" type="ORF">LMG21510_02745</name>
</gene>
<dbReference type="PANTHER" id="PTHR45138">
    <property type="entry name" value="REGULATORY COMPONENTS OF SENSORY TRANSDUCTION SYSTEM"/>
    <property type="match status" value="1"/>
</dbReference>
<reference evidence="5 6" key="1">
    <citation type="submission" date="2021-08" db="EMBL/GenBank/DDBJ databases">
        <authorList>
            <person name="Peeters C."/>
        </authorList>
    </citation>
    <scope>NUCLEOTIDE SEQUENCE [LARGE SCALE GENOMIC DNA]</scope>
    <source>
        <strain evidence="5 6">LMG 21510</strain>
    </source>
</reference>
<feature type="transmembrane region" description="Helical" evidence="3">
    <location>
        <begin position="196"/>
        <end position="220"/>
    </location>
</feature>
<dbReference type="EC" id="2.7.7.65" evidence="1"/>
<dbReference type="PROSITE" id="PS50887">
    <property type="entry name" value="GGDEF"/>
    <property type="match status" value="1"/>
</dbReference>
<dbReference type="InterPro" id="IPR029787">
    <property type="entry name" value="Nucleotide_cyclase"/>
</dbReference>
<dbReference type="Gene3D" id="3.30.70.270">
    <property type="match status" value="1"/>
</dbReference>
<proteinExistence type="predicted"/>
<keyword evidence="6" id="KW-1185">Reference proteome</keyword>
<dbReference type="SMART" id="SM00267">
    <property type="entry name" value="GGDEF"/>
    <property type="match status" value="1"/>
</dbReference>
<dbReference type="NCBIfam" id="TIGR00254">
    <property type="entry name" value="GGDEF"/>
    <property type="match status" value="1"/>
</dbReference>
<feature type="domain" description="GGDEF" evidence="4">
    <location>
        <begin position="261"/>
        <end position="396"/>
    </location>
</feature>
<feature type="transmembrane region" description="Helical" evidence="3">
    <location>
        <begin position="122"/>
        <end position="143"/>
    </location>
</feature>
<keyword evidence="3" id="KW-0812">Transmembrane</keyword>
<comment type="catalytic activity">
    <reaction evidence="2">
        <text>2 GTP = 3',3'-c-di-GMP + 2 diphosphate</text>
        <dbReference type="Rhea" id="RHEA:24898"/>
        <dbReference type="ChEBI" id="CHEBI:33019"/>
        <dbReference type="ChEBI" id="CHEBI:37565"/>
        <dbReference type="ChEBI" id="CHEBI:58805"/>
        <dbReference type="EC" id="2.7.7.65"/>
    </reaction>
</comment>
<keyword evidence="3" id="KW-0472">Membrane</keyword>
<dbReference type="Pfam" id="PF00990">
    <property type="entry name" value="GGDEF"/>
    <property type="match status" value="1"/>
</dbReference>
<protein>
    <recommendedName>
        <fullName evidence="1">diguanylate cyclase</fullName>
        <ecNumber evidence="1">2.7.7.65</ecNumber>
    </recommendedName>
</protein>